<gene>
    <name evidence="2" type="ORF">SLEP1_g59988</name>
</gene>
<protein>
    <submittedName>
        <fullName evidence="2">Uncharacterized protein</fullName>
    </submittedName>
</protein>
<evidence type="ECO:0000313" key="3">
    <source>
        <dbReference type="Proteomes" id="UP001054252"/>
    </source>
</evidence>
<sequence length="210" mass="24223">MLLVKKIKAMLFEKSVHFLFSGLGWGWRGAALFLAVKNVLEWVYPIIENNLTLYVGSDGASSSKRPPLDLNFPPADEMEPDSTSEPNDQGALPLSIAELRTLHRLGGSVEAPDSQLLREARAIVQLKGAIADRMYQLDRERPEFWREKRDAIIQDSILTNRQKEYSSRKLEQKLEQLMRSDAERTATYRSISKIRKKFFELQFEFSFKKK</sequence>
<dbReference type="AlphaFoldDB" id="A0AAV5MU02"/>
<dbReference type="EMBL" id="BPVZ01001406">
    <property type="protein sequence ID" value="GKV53466.1"/>
    <property type="molecule type" value="Genomic_DNA"/>
</dbReference>
<comment type="caution">
    <text evidence="2">The sequence shown here is derived from an EMBL/GenBank/DDBJ whole genome shotgun (WGS) entry which is preliminary data.</text>
</comment>
<evidence type="ECO:0000256" key="1">
    <source>
        <dbReference type="SAM" id="MobiDB-lite"/>
    </source>
</evidence>
<feature type="region of interest" description="Disordered" evidence="1">
    <location>
        <begin position="60"/>
        <end position="90"/>
    </location>
</feature>
<dbReference type="Proteomes" id="UP001054252">
    <property type="component" value="Unassembled WGS sequence"/>
</dbReference>
<evidence type="ECO:0000313" key="2">
    <source>
        <dbReference type="EMBL" id="GKV53466.1"/>
    </source>
</evidence>
<organism evidence="2 3">
    <name type="scientific">Rubroshorea leprosula</name>
    <dbReference type="NCBI Taxonomy" id="152421"/>
    <lineage>
        <taxon>Eukaryota</taxon>
        <taxon>Viridiplantae</taxon>
        <taxon>Streptophyta</taxon>
        <taxon>Embryophyta</taxon>
        <taxon>Tracheophyta</taxon>
        <taxon>Spermatophyta</taxon>
        <taxon>Magnoliopsida</taxon>
        <taxon>eudicotyledons</taxon>
        <taxon>Gunneridae</taxon>
        <taxon>Pentapetalae</taxon>
        <taxon>rosids</taxon>
        <taxon>malvids</taxon>
        <taxon>Malvales</taxon>
        <taxon>Dipterocarpaceae</taxon>
        <taxon>Rubroshorea</taxon>
    </lineage>
</organism>
<proteinExistence type="predicted"/>
<accession>A0AAV5MU02</accession>
<reference evidence="2 3" key="1">
    <citation type="journal article" date="2021" name="Commun. Biol.">
        <title>The genome of Shorea leprosula (Dipterocarpaceae) highlights the ecological relevance of drought in aseasonal tropical rainforests.</title>
        <authorList>
            <person name="Ng K.K.S."/>
            <person name="Kobayashi M.J."/>
            <person name="Fawcett J.A."/>
            <person name="Hatakeyama M."/>
            <person name="Paape T."/>
            <person name="Ng C.H."/>
            <person name="Ang C.C."/>
            <person name="Tnah L.H."/>
            <person name="Lee C.T."/>
            <person name="Nishiyama T."/>
            <person name="Sese J."/>
            <person name="O'Brien M.J."/>
            <person name="Copetti D."/>
            <person name="Mohd Noor M.I."/>
            <person name="Ong R.C."/>
            <person name="Putra M."/>
            <person name="Sireger I.Z."/>
            <person name="Indrioko S."/>
            <person name="Kosugi Y."/>
            <person name="Izuno A."/>
            <person name="Isagi Y."/>
            <person name="Lee S.L."/>
            <person name="Shimizu K.K."/>
        </authorList>
    </citation>
    <scope>NUCLEOTIDE SEQUENCE [LARGE SCALE GENOMIC DNA]</scope>
    <source>
        <strain evidence="2">214</strain>
    </source>
</reference>
<name>A0AAV5MU02_9ROSI</name>
<keyword evidence="3" id="KW-1185">Reference proteome</keyword>